<accession>A0A1I4D0V4</accession>
<dbReference type="AlphaFoldDB" id="A0A1I4D0V4"/>
<reference evidence="1 2" key="1">
    <citation type="submission" date="2016-10" db="EMBL/GenBank/DDBJ databases">
        <authorList>
            <person name="de Groot N.N."/>
        </authorList>
    </citation>
    <scope>NUCLEOTIDE SEQUENCE [LARGE SCALE GENOMIC DNA]</scope>
    <source>
        <strain evidence="1 2">NE2</strain>
    </source>
</reference>
<organism evidence="1 2">
    <name type="scientific">Methylocapsa palsarum</name>
    <dbReference type="NCBI Taxonomy" id="1612308"/>
    <lineage>
        <taxon>Bacteria</taxon>
        <taxon>Pseudomonadati</taxon>
        <taxon>Pseudomonadota</taxon>
        <taxon>Alphaproteobacteria</taxon>
        <taxon>Hyphomicrobiales</taxon>
        <taxon>Beijerinckiaceae</taxon>
        <taxon>Methylocapsa</taxon>
    </lineage>
</organism>
<dbReference type="Pfam" id="PF11149">
    <property type="entry name" value="DUF2924"/>
    <property type="match status" value="1"/>
</dbReference>
<gene>
    <name evidence="1" type="ORF">SAMN05444581_1351</name>
</gene>
<protein>
    <recommendedName>
        <fullName evidence="3">DUF2924 domain-containing protein</fullName>
    </recommendedName>
</protein>
<evidence type="ECO:0000313" key="2">
    <source>
        <dbReference type="Proteomes" id="UP000198755"/>
    </source>
</evidence>
<proteinExistence type="predicted"/>
<evidence type="ECO:0000313" key="1">
    <source>
        <dbReference type="EMBL" id="SFK87178.1"/>
    </source>
</evidence>
<dbReference type="Proteomes" id="UP000198755">
    <property type="component" value="Unassembled WGS sequence"/>
</dbReference>
<feature type="non-terminal residue" evidence="1">
    <location>
        <position position="56"/>
    </location>
</feature>
<keyword evidence="2" id="KW-1185">Reference proteome</keyword>
<dbReference type="EMBL" id="FOSN01000035">
    <property type="protein sequence ID" value="SFK87178.1"/>
    <property type="molecule type" value="Genomic_DNA"/>
</dbReference>
<dbReference type="InterPro" id="IPR021322">
    <property type="entry name" value="DUF2924"/>
</dbReference>
<dbReference type="RefSeq" id="WP_175492701.1">
    <property type="nucleotide sequence ID" value="NZ_FOSN01000035.1"/>
</dbReference>
<sequence length="56" mass="6634">MTPPDPAAIEAEIERIRSLGLEDLRREWRRLYRSEAPRISRDLLVLALGYRLQELE</sequence>
<evidence type="ECO:0008006" key="3">
    <source>
        <dbReference type="Google" id="ProtNLM"/>
    </source>
</evidence>
<name>A0A1I4D0V4_9HYPH</name>